<sequence>MTGTGANSKIDRAVVAPTPASTPTPTAILIEDATAIRLGLPTLLPDIHFIATLPRVEHLLRTRLAADVVVLDLHLVNDDQRDALQGVAAVSALSAAGYRVCLYTQEERRFVLAACLAAGARGLVRKSAPLTDAAAAIAQVAAGEVVIPQTMIALTELLVRRGSLTILSPRQCQVLAGRARGQTYAEMSKAIHLSESTLRGYWRELTEIVARHLRETAPGDIEHCLGLAPGDLVDIWPRH</sequence>
<dbReference type="SUPFAM" id="SSF52172">
    <property type="entry name" value="CheY-like"/>
    <property type="match status" value="1"/>
</dbReference>
<protein>
    <recommendedName>
        <fullName evidence="4">DNA-binding response regulator</fullName>
    </recommendedName>
</protein>
<organism evidence="2 3">
    <name type="scientific">Catenulispora yoronensis</name>
    <dbReference type="NCBI Taxonomy" id="450799"/>
    <lineage>
        <taxon>Bacteria</taxon>
        <taxon>Bacillati</taxon>
        <taxon>Actinomycetota</taxon>
        <taxon>Actinomycetes</taxon>
        <taxon>Catenulisporales</taxon>
        <taxon>Catenulisporaceae</taxon>
        <taxon>Catenulispora</taxon>
    </lineage>
</organism>
<dbReference type="Proteomes" id="UP001500751">
    <property type="component" value="Unassembled WGS sequence"/>
</dbReference>
<dbReference type="EMBL" id="BAAAQN010000003">
    <property type="protein sequence ID" value="GAA2015182.1"/>
    <property type="molecule type" value="Genomic_DNA"/>
</dbReference>
<evidence type="ECO:0000313" key="3">
    <source>
        <dbReference type="Proteomes" id="UP001500751"/>
    </source>
</evidence>
<evidence type="ECO:0000313" key="2">
    <source>
        <dbReference type="EMBL" id="GAA2015182.1"/>
    </source>
</evidence>
<keyword evidence="3" id="KW-1185">Reference proteome</keyword>
<dbReference type="RefSeq" id="WP_344664092.1">
    <property type="nucleotide sequence ID" value="NZ_BAAAQN010000003.1"/>
</dbReference>
<dbReference type="InterPro" id="IPR016032">
    <property type="entry name" value="Sig_transdc_resp-reg_C-effctor"/>
</dbReference>
<keyword evidence="1" id="KW-0238">DNA-binding</keyword>
<dbReference type="Gene3D" id="3.40.50.2300">
    <property type="match status" value="1"/>
</dbReference>
<dbReference type="InterPro" id="IPR039420">
    <property type="entry name" value="WalR-like"/>
</dbReference>
<evidence type="ECO:0008006" key="4">
    <source>
        <dbReference type="Google" id="ProtNLM"/>
    </source>
</evidence>
<name>A0ABN2TPL4_9ACTN</name>
<reference evidence="2 3" key="1">
    <citation type="journal article" date="2019" name="Int. J. Syst. Evol. Microbiol.">
        <title>The Global Catalogue of Microorganisms (GCM) 10K type strain sequencing project: providing services to taxonomists for standard genome sequencing and annotation.</title>
        <authorList>
            <consortium name="The Broad Institute Genomics Platform"/>
            <consortium name="The Broad Institute Genome Sequencing Center for Infectious Disease"/>
            <person name="Wu L."/>
            <person name="Ma J."/>
        </authorList>
    </citation>
    <scope>NUCLEOTIDE SEQUENCE [LARGE SCALE GENOMIC DNA]</scope>
    <source>
        <strain evidence="2 3">JCM 16014</strain>
    </source>
</reference>
<comment type="caution">
    <text evidence="2">The sequence shown here is derived from an EMBL/GenBank/DDBJ whole genome shotgun (WGS) entry which is preliminary data.</text>
</comment>
<dbReference type="PANTHER" id="PTHR43214">
    <property type="entry name" value="TWO-COMPONENT RESPONSE REGULATOR"/>
    <property type="match status" value="1"/>
</dbReference>
<dbReference type="InterPro" id="IPR011006">
    <property type="entry name" value="CheY-like_superfamily"/>
</dbReference>
<evidence type="ECO:0000256" key="1">
    <source>
        <dbReference type="ARBA" id="ARBA00023125"/>
    </source>
</evidence>
<proteinExistence type="predicted"/>
<dbReference type="SUPFAM" id="SSF46894">
    <property type="entry name" value="C-terminal effector domain of the bipartite response regulators"/>
    <property type="match status" value="1"/>
</dbReference>
<accession>A0ABN2TPL4</accession>
<gene>
    <name evidence="2" type="ORF">GCM10009839_07940</name>
</gene>